<dbReference type="AlphaFoldDB" id="A0A9Q3K939"/>
<comment type="caution">
    <text evidence="1">The sequence shown here is derived from an EMBL/GenBank/DDBJ whole genome shotgun (WGS) entry which is preliminary data.</text>
</comment>
<gene>
    <name evidence="1" type="ORF">O181_115591</name>
</gene>
<evidence type="ECO:0000313" key="2">
    <source>
        <dbReference type="Proteomes" id="UP000765509"/>
    </source>
</evidence>
<reference evidence="1" key="1">
    <citation type="submission" date="2021-03" db="EMBL/GenBank/DDBJ databases">
        <title>Draft genome sequence of rust myrtle Austropuccinia psidii MF-1, a brazilian biotype.</title>
        <authorList>
            <person name="Quecine M.C."/>
            <person name="Pachon D.M.R."/>
            <person name="Bonatelli M.L."/>
            <person name="Correr F.H."/>
            <person name="Franceschini L.M."/>
            <person name="Leite T.F."/>
            <person name="Margarido G.R.A."/>
            <person name="Almeida C.A."/>
            <person name="Ferrarezi J.A."/>
            <person name="Labate C.A."/>
        </authorList>
    </citation>
    <scope>NUCLEOTIDE SEQUENCE</scope>
    <source>
        <strain evidence="1">MF-1</strain>
    </source>
</reference>
<evidence type="ECO:0008006" key="3">
    <source>
        <dbReference type="Google" id="ProtNLM"/>
    </source>
</evidence>
<dbReference type="PANTHER" id="PTHR11439">
    <property type="entry name" value="GAG-POL-RELATED RETROTRANSPOSON"/>
    <property type="match status" value="1"/>
</dbReference>
<keyword evidence="2" id="KW-1185">Reference proteome</keyword>
<name>A0A9Q3K939_9BASI</name>
<dbReference type="EMBL" id="AVOT02097181">
    <property type="protein sequence ID" value="MBW0575876.1"/>
    <property type="molecule type" value="Genomic_DNA"/>
</dbReference>
<protein>
    <recommendedName>
        <fullName evidence="3">Reverse transcriptase Ty1/copia-type domain-containing protein</fullName>
    </recommendedName>
</protein>
<dbReference type="Proteomes" id="UP000765509">
    <property type="component" value="Unassembled WGS sequence"/>
</dbReference>
<dbReference type="OrthoDB" id="3344688at2759"/>
<accession>A0A9Q3K939</accession>
<organism evidence="1 2">
    <name type="scientific">Austropuccinia psidii MF-1</name>
    <dbReference type="NCBI Taxonomy" id="1389203"/>
    <lineage>
        <taxon>Eukaryota</taxon>
        <taxon>Fungi</taxon>
        <taxon>Dikarya</taxon>
        <taxon>Basidiomycota</taxon>
        <taxon>Pucciniomycotina</taxon>
        <taxon>Pucciniomycetes</taxon>
        <taxon>Pucciniales</taxon>
        <taxon>Sphaerophragmiaceae</taxon>
        <taxon>Austropuccinia</taxon>
    </lineage>
</organism>
<sequence>MLWIHVDDGALAASSTDLMRFISSKLNEALQIKWDESINGLVGISITEATVGFKFHQPDLVSKLLEVDARHITAQSPLSAKCALETSKGGSMDKEYLRKIGMLLYIAQDSRPDKSYAVNYLARFSLGLTVAHWDALRHLIGYLCFTSDRGIIISRTPGTSIHRYVDANWGGEANRSMNGYILFHGDNLVAWQSKRQAMVAASTAQAEYLALSFAANDCLWISHIFAPILQAPIPTLLSDNC</sequence>
<proteinExistence type="predicted"/>
<dbReference type="PANTHER" id="PTHR11439:SF467">
    <property type="entry name" value="INTEGRASE CATALYTIC DOMAIN-CONTAINING PROTEIN"/>
    <property type="match status" value="1"/>
</dbReference>
<dbReference type="CDD" id="cd09272">
    <property type="entry name" value="RNase_HI_RT_Ty1"/>
    <property type="match status" value="1"/>
</dbReference>
<evidence type="ECO:0000313" key="1">
    <source>
        <dbReference type="EMBL" id="MBW0575876.1"/>
    </source>
</evidence>